<dbReference type="EC" id="6.3.2.9" evidence="7 8"/>
<dbReference type="EMBL" id="PFQK01000032">
    <property type="protein sequence ID" value="PJC82024.1"/>
    <property type="molecule type" value="Genomic_DNA"/>
</dbReference>
<dbReference type="SUPFAM" id="SSF53623">
    <property type="entry name" value="MurD-like peptide ligases, catalytic domain"/>
    <property type="match status" value="1"/>
</dbReference>
<evidence type="ECO:0000256" key="5">
    <source>
        <dbReference type="ARBA" id="ARBA00022741"/>
    </source>
</evidence>
<dbReference type="Proteomes" id="UP000229370">
    <property type="component" value="Unassembled WGS sequence"/>
</dbReference>
<dbReference type="SUPFAM" id="SSF53244">
    <property type="entry name" value="MurD-like peptide ligases, peptide-binding domain"/>
    <property type="match status" value="1"/>
</dbReference>
<keyword evidence="4 7" id="KW-0436">Ligase</keyword>
<dbReference type="GO" id="GO:0008360">
    <property type="term" value="P:regulation of cell shape"/>
    <property type="evidence" value="ECO:0007669"/>
    <property type="project" value="UniProtKB-KW"/>
</dbReference>
<evidence type="ECO:0000313" key="11">
    <source>
        <dbReference type="EMBL" id="PJC82024.1"/>
    </source>
</evidence>
<evidence type="ECO:0000313" key="12">
    <source>
        <dbReference type="Proteomes" id="UP000229370"/>
    </source>
</evidence>
<evidence type="ECO:0000259" key="10">
    <source>
        <dbReference type="Pfam" id="PF08245"/>
    </source>
</evidence>
<sequence length="409" mass="46516">MKLNQLANKKILILGFGKEGRASLKFIKKRVISAVIKVADKNLSADYLKKQGGFDLVIKTPGIKKELVTAPYTTATNIFFANVKNKIIGITGSKGKSTTASLIYHILKTAGRPVHLVGNIGKPMLDKLLKPIGKDDVFVCELSSYQLDDIKYSPYITVITNLFPEHMNYHGGIKDYYRAKKNIINYVRPNDYFIYNPKNKILSDWAKQINCQVLPFEERITVSQQDIPLLGEHNRDNIKAAITVVHLFKISNHVIAQAIKTFKPLPHRLEYVGKYSGIIFYNDALATTPEATIEAIKALKNVGTIFLGGEDRGYRFINLVKIIKQYRIKNIVLFPKTGQKIYRQLKLQFNKLPRIFKTTDMEEAVKFAYQCTLKNSVCLLSTASPSYSLWKNYEEKGNLFKSFVKKYSI</sequence>
<keyword evidence="7 8" id="KW-0961">Cell wall biogenesis/degradation</keyword>
<comment type="subcellular location">
    <subcellularLocation>
        <location evidence="1 7 8">Cytoplasm</location>
    </subcellularLocation>
</comment>
<dbReference type="UniPathway" id="UPA00219"/>
<dbReference type="NCBIfam" id="TIGR01087">
    <property type="entry name" value="murD"/>
    <property type="match status" value="1"/>
</dbReference>
<dbReference type="GO" id="GO:0051301">
    <property type="term" value="P:cell division"/>
    <property type="evidence" value="ECO:0007669"/>
    <property type="project" value="UniProtKB-KW"/>
</dbReference>
<dbReference type="Gene3D" id="3.40.1190.10">
    <property type="entry name" value="Mur-like, catalytic domain"/>
    <property type="match status" value="1"/>
</dbReference>
<evidence type="ECO:0000256" key="8">
    <source>
        <dbReference type="RuleBase" id="RU003664"/>
    </source>
</evidence>
<feature type="domain" description="Mur ligase C-terminal" evidence="9">
    <location>
        <begin position="267"/>
        <end position="380"/>
    </location>
</feature>
<evidence type="ECO:0000256" key="4">
    <source>
        <dbReference type="ARBA" id="ARBA00022598"/>
    </source>
</evidence>
<reference evidence="12" key="1">
    <citation type="submission" date="2017-09" db="EMBL/GenBank/DDBJ databases">
        <title>Depth-based differentiation of microbial function through sediment-hosted aquifers and enrichment of novel symbionts in the deep terrestrial subsurface.</title>
        <authorList>
            <person name="Probst A.J."/>
            <person name="Ladd B."/>
            <person name="Jarett J.K."/>
            <person name="Geller-Mcgrath D.E."/>
            <person name="Sieber C.M.K."/>
            <person name="Emerson J.B."/>
            <person name="Anantharaman K."/>
            <person name="Thomas B.C."/>
            <person name="Malmstrom R."/>
            <person name="Stieglmeier M."/>
            <person name="Klingl A."/>
            <person name="Woyke T."/>
            <person name="Ryan C.M."/>
            <person name="Banfield J.F."/>
        </authorList>
    </citation>
    <scope>NUCLEOTIDE SEQUENCE [LARGE SCALE GENOMIC DNA]</scope>
</reference>
<dbReference type="PANTHER" id="PTHR43692">
    <property type="entry name" value="UDP-N-ACETYLMURAMOYLALANINE--D-GLUTAMATE LIGASE"/>
    <property type="match status" value="1"/>
</dbReference>
<dbReference type="GO" id="GO:0071555">
    <property type="term" value="P:cell wall organization"/>
    <property type="evidence" value="ECO:0007669"/>
    <property type="project" value="UniProtKB-KW"/>
</dbReference>
<dbReference type="Pfam" id="PF08245">
    <property type="entry name" value="Mur_ligase_M"/>
    <property type="match status" value="1"/>
</dbReference>
<evidence type="ECO:0000256" key="1">
    <source>
        <dbReference type="ARBA" id="ARBA00004496"/>
    </source>
</evidence>
<protein>
    <recommendedName>
        <fullName evidence="7 8">UDP-N-acetylmuramoylalanine--D-glutamate ligase</fullName>
        <ecNumber evidence="7 8">6.3.2.9</ecNumber>
    </recommendedName>
    <alternativeName>
        <fullName evidence="7">D-glutamic acid-adding enzyme</fullName>
    </alternativeName>
    <alternativeName>
        <fullName evidence="7">UDP-N-acetylmuramoyl-L-alanyl-D-glutamate synthetase</fullName>
    </alternativeName>
</protein>
<dbReference type="Pfam" id="PF02875">
    <property type="entry name" value="Mur_ligase_C"/>
    <property type="match status" value="1"/>
</dbReference>
<dbReference type="InterPro" id="IPR013221">
    <property type="entry name" value="Mur_ligase_cen"/>
</dbReference>
<dbReference type="InterPro" id="IPR004101">
    <property type="entry name" value="Mur_ligase_C"/>
</dbReference>
<comment type="similarity">
    <text evidence="7">Belongs to the MurCDEF family.</text>
</comment>
<keyword evidence="7 8" id="KW-0133">Cell shape</keyword>
<keyword evidence="5 7" id="KW-0547">Nucleotide-binding</keyword>
<evidence type="ECO:0000256" key="2">
    <source>
        <dbReference type="ARBA" id="ARBA00004752"/>
    </source>
</evidence>
<evidence type="ECO:0000256" key="3">
    <source>
        <dbReference type="ARBA" id="ARBA00022490"/>
    </source>
</evidence>
<accession>A0A2M8GNA4</accession>
<evidence type="ECO:0000259" key="9">
    <source>
        <dbReference type="Pfam" id="PF02875"/>
    </source>
</evidence>
<keyword evidence="7 8" id="KW-0573">Peptidoglycan synthesis</keyword>
<comment type="caution">
    <text evidence="11">The sequence shown here is derived from an EMBL/GenBank/DDBJ whole genome shotgun (WGS) entry which is preliminary data.</text>
</comment>
<keyword evidence="6 7" id="KW-0067">ATP-binding</keyword>
<dbReference type="InterPro" id="IPR005762">
    <property type="entry name" value="MurD"/>
</dbReference>
<dbReference type="HAMAP" id="MF_00639">
    <property type="entry name" value="MurD"/>
    <property type="match status" value="1"/>
</dbReference>
<dbReference type="GO" id="GO:0008764">
    <property type="term" value="F:UDP-N-acetylmuramoylalanine-D-glutamate ligase activity"/>
    <property type="evidence" value="ECO:0007669"/>
    <property type="project" value="UniProtKB-UniRule"/>
</dbReference>
<comment type="catalytic activity">
    <reaction evidence="7 8">
        <text>UDP-N-acetyl-alpha-D-muramoyl-L-alanine + D-glutamate + ATP = UDP-N-acetyl-alpha-D-muramoyl-L-alanyl-D-glutamate + ADP + phosphate + H(+)</text>
        <dbReference type="Rhea" id="RHEA:16429"/>
        <dbReference type="ChEBI" id="CHEBI:15378"/>
        <dbReference type="ChEBI" id="CHEBI:29986"/>
        <dbReference type="ChEBI" id="CHEBI:30616"/>
        <dbReference type="ChEBI" id="CHEBI:43474"/>
        <dbReference type="ChEBI" id="CHEBI:83898"/>
        <dbReference type="ChEBI" id="CHEBI:83900"/>
        <dbReference type="ChEBI" id="CHEBI:456216"/>
        <dbReference type="EC" id="6.3.2.9"/>
    </reaction>
</comment>
<evidence type="ECO:0000256" key="6">
    <source>
        <dbReference type="ARBA" id="ARBA00022840"/>
    </source>
</evidence>
<dbReference type="InterPro" id="IPR036615">
    <property type="entry name" value="Mur_ligase_C_dom_sf"/>
</dbReference>
<gene>
    <name evidence="7 11" type="primary">murD</name>
    <name evidence="11" type="ORF">CO007_01620</name>
</gene>
<feature type="domain" description="Mur ligase central" evidence="10">
    <location>
        <begin position="90"/>
        <end position="216"/>
    </location>
</feature>
<feature type="binding site" evidence="7">
    <location>
        <begin position="92"/>
        <end position="98"/>
    </location>
    <ligand>
        <name>ATP</name>
        <dbReference type="ChEBI" id="CHEBI:30616"/>
    </ligand>
</feature>
<name>A0A2M8GNA4_9BACT</name>
<dbReference type="GO" id="GO:0009252">
    <property type="term" value="P:peptidoglycan biosynthetic process"/>
    <property type="evidence" value="ECO:0007669"/>
    <property type="project" value="UniProtKB-UniRule"/>
</dbReference>
<comment type="function">
    <text evidence="7 8">Cell wall formation. Catalyzes the addition of glutamate to the nucleotide precursor UDP-N-acetylmuramoyl-L-alanine (UMA).</text>
</comment>
<comment type="pathway">
    <text evidence="2 7 8">Cell wall biogenesis; peptidoglycan biosynthesis.</text>
</comment>
<proteinExistence type="inferred from homology"/>
<keyword evidence="7 8" id="KW-0131">Cell cycle</keyword>
<dbReference type="InterPro" id="IPR036565">
    <property type="entry name" value="Mur-like_cat_sf"/>
</dbReference>
<organism evidence="11 12">
    <name type="scientific">Candidatus Roizmanbacteria bacterium CG_4_8_14_3_um_filter_36_10</name>
    <dbReference type="NCBI Taxonomy" id="1974834"/>
    <lineage>
        <taxon>Bacteria</taxon>
        <taxon>Candidatus Roizmaniibacteriota</taxon>
    </lineage>
</organism>
<evidence type="ECO:0000256" key="7">
    <source>
        <dbReference type="HAMAP-Rule" id="MF_00639"/>
    </source>
</evidence>
<keyword evidence="3 7" id="KW-0963">Cytoplasm</keyword>
<dbReference type="GO" id="GO:0005524">
    <property type="term" value="F:ATP binding"/>
    <property type="evidence" value="ECO:0007669"/>
    <property type="project" value="UniProtKB-UniRule"/>
</dbReference>
<dbReference type="AlphaFoldDB" id="A0A2M8GNA4"/>
<dbReference type="PANTHER" id="PTHR43692:SF1">
    <property type="entry name" value="UDP-N-ACETYLMURAMOYLALANINE--D-GLUTAMATE LIGASE"/>
    <property type="match status" value="1"/>
</dbReference>
<keyword evidence="7 8" id="KW-0132">Cell division</keyword>
<dbReference type="GO" id="GO:0005737">
    <property type="term" value="C:cytoplasm"/>
    <property type="evidence" value="ECO:0007669"/>
    <property type="project" value="UniProtKB-SubCell"/>
</dbReference>
<dbReference type="Gene3D" id="3.90.190.20">
    <property type="entry name" value="Mur ligase, C-terminal domain"/>
    <property type="match status" value="1"/>
</dbReference>